<evidence type="ECO:0000256" key="2">
    <source>
        <dbReference type="ARBA" id="ARBA00005446"/>
    </source>
</evidence>
<reference evidence="17" key="1">
    <citation type="submission" date="2022-01" db="EMBL/GenBank/DDBJ databases">
        <authorList>
            <person name="King R."/>
        </authorList>
    </citation>
    <scope>NUCLEOTIDE SEQUENCE</scope>
</reference>
<evidence type="ECO:0000259" key="13">
    <source>
        <dbReference type="SMART" id="SM00341"/>
    </source>
</evidence>
<evidence type="ECO:0000256" key="10">
    <source>
        <dbReference type="ARBA" id="ARBA00049360"/>
    </source>
</evidence>
<dbReference type="CDD" id="cd18794">
    <property type="entry name" value="SF2_C_RecQ"/>
    <property type="match status" value="1"/>
</dbReference>
<dbReference type="OrthoDB" id="10261556at2759"/>
<evidence type="ECO:0000256" key="3">
    <source>
        <dbReference type="ARBA" id="ARBA00022741"/>
    </source>
</evidence>
<dbReference type="SMART" id="SM00490">
    <property type="entry name" value="HELICc"/>
    <property type="match status" value="1"/>
</dbReference>
<name>A0A9P0GIU8_9CUCU</name>
<dbReference type="InterPro" id="IPR036390">
    <property type="entry name" value="WH_DNA-bd_sf"/>
</dbReference>
<dbReference type="PANTHER" id="PTHR13710:SF120">
    <property type="entry name" value="BIFUNCTIONAL 3'-5' EXONUCLEASE_ATP-DEPENDENT HELICASE WRN"/>
    <property type="match status" value="1"/>
</dbReference>
<dbReference type="GO" id="GO:0003677">
    <property type="term" value="F:DNA binding"/>
    <property type="evidence" value="ECO:0007669"/>
    <property type="project" value="UniProtKB-KW"/>
</dbReference>
<dbReference type="SUPFAM" id="SSF52540">
    <property type="entry name" value="P-loop containing nucleoside triphosphate hydrolases"/>
    <property type="match status" value="1"/>
</dbReference>
<dbReference type="Pfam" id="PF16124">
    <property type="entry name" value="RecQ_Zn_bind"/>
    <property type="match status" value="1"/>
</dbReference>
<evidence type="ECO:0000256" key="4">
    <source>
        <dbReference type="ARBA" id="ARBA00022801"/>
    </source>
</evidence>
<comment type="subcellular location">
    <subcellularLocation>
        <location evidence="11">Nucleus</location>
    </subcellularLocation>
</comment>
<dbReference type="InterPro" id="IPR036388">
    <property type="entry name" value="WH-like_DNA-bd_sf"/>
</dbReference>
<keyword evidence="6 11" id="KW-0067">ATP-binding</keyword>
<dbReference type="GO" id="GO:0006355">
    <property type="term" value="P:regulation of DNA-templated transcription"/>
    <property type="evidence" value="ECO:0007669"/>
    <property type="project" value="InterPro"/>
</dbReference>
<keyword evidence="3 11" id="KW-0547">Nucleotide-binding</keyword>
<protein>
    <recommendedName>
        <fullName evidence="11">ATP-dependent DNA helicase</fullName>
        <ecNumber evidence="11">5.6.2.4</ecNumber>
    </recommendedName>
</protein>
<dbReference type="NCBIfam" id="TIGR00614">
    <property type="entry name" value="recQ_fam"/>
    <property type="match status" value="1"/>
</dbReference>
<keyword evidence="8" id="KW-0413">Isomerase</keyword>
<dbReference type="Pfam" id="PF00271">
    <property type="entry name" value="Helicase_C"/>
    <property type="match status" value="1"/>
</dbReference>
<dbReference type="Pfam" id="PF00270">
    <property type="entry name" value="DEAD"/>
    <property type="match status" value="1"/>
</dbReference>
<dbReference type="InterPro" id="IPR016032">
    <property type="entry name" value="Sig_transdc_resp-reg_C-effctor"/>
</dbReference>
<dbReference type="InterPro" id="IPR029491">
    <property type="entry name" value="Helicase_HTH"/>
</dbReference>
<dbReference type="GO" id="GO:0009378">
    <property type="term" value="F:four-way junction helicase activity"/>
    <property type="evidence" value="ECO:0007669"/>
    <property type="project" value="TreeGrafter"/>
</dbReference>
<dbReference type="GO" id="GO:0006260">
    <property type="term" value="P:DNA replication"/>
    <property type="evidence" value="ECO:0007669"/>
    <property type="project" value="InterPro"/>
</dbReference>
<dbReference type="GO" id="GO:0000723">
    <property type="term" value="P:telomere maintenance"/>
    <property type="evidence" value="ECO:0007669"/>
    <property type="project" value="TreeGrafter"/>
</dbReference>
<keyword evidence="11" id="KW-0539">Nucleus</keyword>
<feature type="domain" description="Helicase C-terminal" evidence="15">
    <location>
        <begin position="288"/>
        <end position="369"/>
    </location>
</feature>
<comment type="catalytic activity">
    <reaction evidence="9 11">
        <text>Couples ATP hydrolysis with the unwinding of duplex DNA by translocating in the 3'-5' direction.</text>
        <dbReference type="EC" id="5.6.2.4"/>
    </reaction>
</comment>
<comment type="cofactor">
    <cofactor evidence="1">
        <name>Zn(2+)</name>
        <dbReference type="ChEBI" id="CHEBI:29105"/>
    </cofactor>
</comment>
<accession>A0A9P0GIU8</accession>
<dbReference type="Pfam" id="PF09382">
    <property type="entry name" value="RQC"/>
    <property type="match status" value="1"/>
</dbReference>
<dbReference type="InterPro" id="IPR027417">
    <property type="entry name" value="P-loop_NTPase"/>
</dbReference>
<dbReference type="InterPro" id="IPR044876">
    <property type="entry name" value="HRDC_dom_sf"/>
</dbReference>
<dbReference type="Pfam" id="PF00570">
    <property type="entry name" value="HRDC"/>
    <property type="match status" value="1"/>
</dbReference>
<proteinExistence type="inferred from homology"/>
<evidence type="ECO:0000256" key="9">
    <source>
        <dbReference type="ARBA" id="ARBA00034617"/>
    </source>
</evidence>
<evidence type="ECO:0000259" key="14">
    <source>
        <dbReference type="SMART" id="SM00487"/>
    </source>
</evidence>
<feature type="domain" description="Helicase ATP-binding" evidence="14">
    <location>
        <begin position="51"/>
        <end position="250"/>
    </location>
</feature>
<evidence type="ECO:0000256" key="12">
    <source>
        <dbReference type="SAM" id="MobiDB-lite"/>
    </source>
</evidence>
<dbReference type="GO" id="GO:0016787">
    <property type="term" value="F:hydrolase activity"/>
    <property type="evidence" value="ECO:0007669"/>
    <property type="project" value="UniProtKB-KW"/>
</dbReference>
<dbReference type="SUPFAM" id="SSF46894">
    <property type="entry name" value="C-terminal effector domain of the bipartite response regulators"/>
    <property type="match status" value="1"/>
</dbReference>
<keyword evidence="7" id="KW-0238">DNA-binding</keyword>
<dbReference type="GO" id="GO:0005694">
    <property type="term" value="C:chromosome"/>
    <property type="evidence" value="ECO:0007669"/>
    <property type="project" value="TreeGrafter"/>
</dbReference>
<dbReference type="AlphaFoldDB" id="A0A9P0GIU8"/>
<dbReference type="InterPro" id="IPR010997">
    <property type="entry name" value="HRDC-like_sf"/>
</dbReference>
<dbReference type="Gene3D" id="1.10.150.80">
    <property type="entry name" value="HRDC domain"/>
    <property type="match status" value="1"/>
</dbReference>
<evidence type="ECO:0000313" key="18">
    <source>
        <dbReference type="Proteomes" id="UP001153636"/>
    </source>
</evidence>
<evidence type="ECO:0000256" key="11">
    <source>
        <dbReference type="RuleBase" id="RU364117"/>
    </source>
</evidence>
<evidence type="ECO:0000256" key="6">
    <source>
        <dbReference type="ARBA" id="ARBA00022840"/>
    </source>
</evidence>
<dbReference type="SMART" id="SM00487">
    <property type="entry name" value="DEXDc"/>
    <property type="match status" value="1"/>
</dbReference>
<dbReference type="GO" id="GO:0000724">
    <property type="term" value="P:double-strand break repair via homologous recombination"/>
    <property type="evidence" value="ECO:0007669"/>
    <property type="project" value="TreeGrafter"/>
</dbReference>
<evidence type="ECO:0000313" key="17">
    <source>
        <dbReference type="EMBL" id="CAH1115189.1"/>
    </source>
</evidence>
<feature type="domain" description="HRDC" evidence="13">
    <location>
        <begin position="617"/>
        <end position="699"/>
    </location>
</feature>
<sequence>MEDLTDDFGEDWDDDILNEISLVETVNVIEDDDPDDVPESKHLSALHRLFGHKNFRPLQWRIIGSILNHRRDNCAVMSTGYGKSLCFQFPSVFTGGVTLVISPLISLMEDQILSLKVANIPACLLGTANVQKEKTYKEISENKYRLVYLTPEFCAGERGTELLHEWSNTLPLTLIAIDEAHCVSSWGHDFRASYRKLGELRNLIPDVPILAVTATATEKVRIDIIKTLQLRNPQFSSTSFDRPNFYFAVNHKSDMPESDFRKIMEHRGSKWKFSGPTIVYCITRKKTEELSAMLEEMGLNCAPYHAGLHIKIRKETHEKFVRDELDVIVATIAFGMGIDKPDIRNVIHYGISDSIESYYQEVGRAGRDGQPANCISFYSNDDFRMHAFLRMKGCKNQANRERKERMIQFVHEYVETDQCRRQFVLKYFEEKLDTSNRDTCCDNCLKIKLHTTNSDIYTDLDENGKYNFSTDARLLLSVIDCMNCSYGMMTYIHVLRGSKQQKLEKFFRFPLYGAGKGKSEIWWKELGNLMVRHNLLTRSTASFNEFATLIEMTDAGRAFLLDPKKELLTHPTQEMLPCLRSKKNIWQNKDSNTPSAMPSTSTQLFIGDDETESPDQLDNRMTLYRLLINKRKLIADDEHCLPYMIASNKAIMEMAKYRPQTLNQMETMNLDGLTSVKINKFGKHFLNILTQNQEKLSIEQLLKKYPLPETFKISPSARVSYVLYQSGKTLKQIAQERGFSISTIDSHINSCLRRGMEVKLSAFGITKSVAKTIMDGIFKADCGLTLLNPVKLACPDEITFGQIKTLMSYLQIREHLTSNNLAYAEFDDPEYYEMYKNELQLKMAEKKLENSPVTDDLLSQACNEFEEILDTDGIEIVYVDDDEIDTEESKTKVDDEEPVTKKLKTNFYNLLDSPPRVDEENVNPMKTKSSLQEKSDDEVEIVEEKKTIKVTGNKGAVMKKKNDANLPPWLTKKRVG</sequence>
<dbReference type="SMART" id="SM00956">
    <property type="entry name" value="RQC"/>
    <property type="match status" value="1"/>
</dbReference>
<dbReference type="Gene3D" id="1.10.10.10">
    <property type="entry name" value="Winged helix-like DNA-binding domain superfamily/Winged helix DNA-binding domain"/>
    <property type="match status" value="1"/>
</dbReference>
<dbReference type="FunFam" id="3.40.50.300:FF:001389">
    <property type="entry name" value="ATP-dependent DNA helicase RecQ"/>
    <property type="match status" value="1"/>
</dbReference>
<dbReference type="GO" id="GO:0005524">
    <property type="term" value="F:ATP binding"/>
    <property type="evidence" value="ECO:0007669"/>
    <property type="project" value="UniProtKB-KW"/>
</dbReference>
<dbReference type="EC" id="5.6.2.4" evidence="11"/>
<evidence type="ECO:0000256" key="8">
    <source>
        <dbReference type="ARBA" id="ARBA00023235"/>
    </source>
</evidence>
<keyword evidence="5 11" id="KW-0347">Helicase</keyword>
<dbReference type="SUPFAM" id="SSF47819">
    <property type="entry name" value="HRDC-like"/>
    <property type="match status" value="1"/>
</dbReference>
<feature type="compositionally biased region" description="Polar residues" evidence="12">
    <location>
        <begin position="589"/>
        <end position="604"/>
    </location>
</feature>
<keyword evidence="18" id="KW-1185">Reference proteome</keyword>
<dbReference type="GO" id="GO:0005737">
    <property type="term" value="C:cytoplasm"/>
    <property type="evidence" value="ECO:0007669"/>
    <property type="project" value="TreeGrafter"/>
</dbReference>
<dbReference type="GO" id="GO:0005654">
    <property type="term" value="C:nucleoplasm"/>
    <property type="evidence" value="ECO:0007669"/>
    <property type="project" value="TreeGrafter"/>
</dbReference>
<evidence type="ECO:0000256" key="1">
    <source>
        <dbReference type="ARBA" id="ARBA00001947"/>
    </source>
</evidence>
<evidence type="ECO:0000259" key="15">
    <source>
        <dbReference type="SMART" id="SM00490"/>
    </source>
</evidence>
<dbReference type="InterPro" id="IPR011545">
    <property type="entry name" value="DEAD/DEAH_box_helicase_dom"/>
</dbReference>
<dbReference type="SUPFAM" id="SSF46785">
    <property type="entry name" value="Winged helix' DNA-binding domain"/>
    <property type="match status" value="1"/>
</dbReference>
<dbReference type="InterPro" id="IPR002121">
    <property type="entry name" value="HRDC_dom"/>
</dbReference>
<dbReference type="Proteomes" id="UP001153636">
    <property type="component" value="Chromosome 9"/>
</dbReference>
<dbReference type="Pfam" id="PF14493">
    <property type="entry name" value="HTH_40"/>
    <property type="match status" value="1"/>
</dbReference>
<comment type="catalytic activity">
    <reaction evidence="10 11">
        <text>ATP + H2O = ADP + phosphate + H(+)</text>
        <dbReference type="Rhea" id="RHEA:13065"/>
        <dbReference type="ChEBI" id="CHEBI:15377"/>
        <dbReference type="ChEBI" id="CHEBI:15378"/>
        <dbReference type="ChEBI" id="CHEBI:30616"/>
        <dbReference type="ChEBI" id="CHEBI:43474"/>
        <dbReference type="ChEBI" id="CHEBI:456216"/>
    </reaction>
</comment>
<dbReference type="InterPro" id="IPR001650">
    <property type="entry name" value="Helicase_C-like"/>
</dbReference>
<dbReference type="GO" id="GO:0043138">
    <property type="term" value="F:3'-5' DNA helicase activity"/>
    <property type="evidence" value="ECO:0007669"/>
    <property type="project" value="UniProtKB-EC"/>
</dbReference>
<dbReference type="Gene3D" id="3.40.50.300">
    <property type="entry name" value="P-loop containing nucleotide triphosphate hydrolases"/>
    <property type="match status" value="2"/>
</dbReference>
<dbReference type="InterPro" id="IPR004589">
    <property type="entry name" value="DNA_helicase_ATP-dep_RecQ"/>
</dbReference>
<evidence type="ECO:0000259" key="16">
    <source>
        <dbReference type="SMART" id="SM00956"/>
    </source>
</evidence>
<dbReference type="InterPro" id="IPR018982">
    <property type="entry name" value="RQC_domain"/>
</dbReference>
<dbReference type="SMART" id="SM00341">
    <property type="entry name" value="HRDC"/>
    <property type="match status" value="1"/>
</dbReference>
<feature type="domain" description="RQC" evidence="16">
    <location>
        <begin position="467"/>
        <end position="572"/>
    </location>
</feature>
<dbReference type="PANTHER" id="PTHR13710">
    <property type="entry name" value="DNA HELICASE RECQ FAMILY MEMBER"/>
    <property type="match status" value="1"/>
</dbReference>
<feature type="region of interest" description="Disordered" evidence="12">
    <location>
        <begin position="912"/>
        <end position="940"/>
    </location>
</feature>
<evidence type="ECO:0000256" key="5">
    <source>
        <dbReference type="ARBA" id="ARBA00022806"/>
    </source>
</evidence>
<evidence type="ECO:0000256" key="7">
    <source>
        <dbReference type="ARBA" id="ARBA00023125"/>
    </source>
</evidence>
<dbReference type="EMBL" id="OV651821">
    <property type="protein sequence ID" value="CAH1115189.1"/>
    <property type="molecule type" value="Genomic_DNA"/>
</dbReference>
<dbReference type="InterPro" id="IPR032284">
    <property type="entry name" value="RecQ_Zn-bd"/>
</dbReference>
<gene>
    <name evidence="17" type="ORF">PSYICH_LOCUS15475</name>
</gene>
<comment type="similarity">
    <text evidence="2 11">Belongs to the helicase family. RecQ subfamily.</text>
</comment>
<dbReference type="InterPro" id="IPR014001">
    <property type="entry name" value="Helicase_ATP-bd"/>
</dbReference>
<keyword evidence="4 11" id="KW-0378">Hydrolase</keyword>
<organism evidence="17 18">
    <name type="scientific">Psylliodes chrysocephalus</name>
    <dbReference type="NCBI Taxonomy" id="3402493"/>
    <lineage>
        <taxon>Eukaryota</taxon>
        <taxon>Metazoa</taxon>
        <taxon>Ecdysozoa</taxon>
        <taxon>Arthropoda</taxon>
        <taxon>Hexapoda</taxon>
        <taxon>Insecta</taxon>
        <taxon>Pterygota</taxon>
        <taxon>Neoptera</taxon>
        <taxon>Endopterygota</taxon>
        <taxon>Coleoptera</taxon>
        <taxon>Polyphaga</taxon>
        <taxon>Cucujiformia</taxon>
        <taxon>Chrysomeloidea</taxon>
        <taxon>Chrysomelidae</taxon>
        <taxon>Galerucinae</taxon>
        <taxon>Alticini</taxon>
        <taxon>Psylliodes</taxon>
    </lineage>
</organism>
<feature type="region of interest" description="Disordered" evidence="12">
    <location>
        <begin position="589"/>
        <end position="611"/>
    </location>
</feature>